<evidence type="ECO:0000256" key="3">
    <source>
        <dbReference type="ARBA" id="ARBA00023004"/>
    </source>
</evidence>
<dbReference type="InterPro" id="IPR036909">
    <property type="entry name" value="Cyt_c-like_dom_sf"/>
</dbReference>
<dbReference type="EMBL" id="JAEKPD010000002">
    <property type="protein sequence ID" value="MBJ3761943.1"/>
    <property type="molecule type" value="Genomic_DNA"/>
</dbReference>
<dbReference type="GO" id="GO:0046872">
    <property type="term" value="F:metal ion binding"/>
    <property type="evidence" value="ECO:0007669"/>
    <property type="project" value="UniProtKB-KW"/>
</dbReference>
<keyword evidence="3 4" id="KW-0408">Iron</keyword>
<evidence type="ECO:0000259" key="6">
    <source>
        <dbReference type="PROSITE" id="PS51007"/>
    </source>
</evidence>
<dbReference type="InterPro" id="IPR051395">
    <property type="entry name" value="Cytochrome_c_Peroxidase/MauG"/>
</dbReference>
<protein>
    <recommendedName>
        <fullName evidence="6">Cytochrome c domain-containing protein</fullName>
    </recommendedName>
</protein>
<evidence type="ECO:0000256" key="4">
    <source>
        <dbReference type="PROSITE-ProRule" id="PRU00433"/>
    </source>
</evidence>
<evidence type="ECO:0000313" key="7">
    <source>
        <dbReference type="EMBL" id="MBJ3761943.1"/>
    </source>
</evidence>
<dbReference type="AlphaFoldDB" id="A0A934MBQ4"/>
<dbReference type="GO" id="GO:0020037">
    <property type="term" value="F:heme binding"/>
    <property type="evidence" value="ECO:0007669"/>
    <property type="project" value="InterPro"/>
</dbReference>
<reference evidence="7" key="1">
    <citation type="submission" date="2020-12" db="EMBL/GenBank/DDBJ databases">
        <title>Bacterial taxonomy.</title>
        <authorList>
            <person name="Pan X."/>
        </authorList>
    </citation>
    <scope>NUCLEOTIDE SEQUENCE</scope>
    <source>
        <strain evidence="7">KCTC 52957</strain>
    </source>
</reference>
<dbReference type="Proteomes" id="UP000642488">
    <property type="component" value="Unassembled WGS sequence"/>
</dbReference>
<feature type="chain" id="PRO_5037827509" description="Cytochrome c domain-containing protein" evidence="5">
    <location>
        <begin position="27"/>
        <end position="643"/>
    </location>
</feature>
<dbReference type="PANTHER" id="PTHR30600">
    <property type="entry name" value="CYTOCHROME C PEROXIDASE-RELATED"/>
    <property type="match status" value="1"/>
</dbReference>
<dbReference type="SUPFAM" id="SSF46626">
    <property type="entry name" value="Cytochrome c"/>
    <property type="match status" value="1"/>
</dbReference>
<evidence type="ECO:0000256" key="5">
    <source>
        <dbReference type="SAM" id="SignalP"/>
    </source>
</evidence>
<dbReference type="GO" id="GO:0004130">
    <property type="term" value="F:cytochrome-c peroxidase activity"/>
    <property type="evidence" value="ECO:0007669"/>
    <property type="project" value="TreeGrafter"/>
</dbReference>
<dbReference type="Pfam" id="PF21419">
    <property type="entry name" value="RoxA-like_Cyt-c"/>
    <property type="match status" value="1"/>
</dbReference>
<feature type="domain" description="Cytochrome c" evidence="6">
    <location>
        <begin position="369"/>
        <end position="643"/>
    </location>
</feature>
<dbReference type="InterPro" id="IPR047758">
    <property type="entry name" value="CytoC_perox"/>
</dbReference>
<sequence>MTKTFRTVTECSVAFLALAVGSAAWSQPLPETATACASGDLLCLDQGWADNQRSWWYTTSQGSRLLPLSWALALKTADGQGAMFGQPHLQLLGYLANPVSQDNPDGLPVGFVVDHDPRRSADLMCDTFPETCRSRTMREPWLGLNCSACHTAEVTHDGRTLRIDGAPAAADFNALVVGTENALRATLDDVDRFSAFAREVIGSTEDWERTSSLAVQMSEQIDWMEKLRRINHGDVAPGPARLDAQGHILTKVSAINGADDPSTAFASDAPASYPFIWNTYQQGKLQWNGIAGEVIKIPIRGNVTDIGALVRNTSEVIGVFAHIDANRGYAGLGYDSSVRVREMIGLERLLSSLQSPQWPEDVLGPIDTELAARGGELFEQKCRSCHAHLAPTDIRTPANDRMMSLNRAGTDVFLACNTYLRRTAAGNMRGQRTFGFVGDKIRSEDSTHLMLVNAAVGAIFGKFDELVSSLFEQIEPEPEEGMMAMAMVNGVPGEVLPGVVDPEKKRRAERCLNADSDLLAYKSRPLNGIWATAPYLHNGSVPTLYDLLLPPVARNFQPDPQFFPSLPGPTGPFRSESFAVGTGLIDTEKVGVMASGGADDWIFTVRDTAGNIIPGNSNAGHDYGNAALTDEDRFALIEYMKGL</sequence>
<dbReference type="NCBIfam" id="NF040606">
    <property type="entry name" value="CytoC_perox"/>
    <property type="match status" value="1"/>
</dbReference>
<evidence type="ECO:0000256" key="2">
    <source>
        <dbReference type="ARBA" id="ARBA00022723"/>
    </source>
</evidence>
<evidence type="ECO:0000256" key="1">
    <source>
        <dbReference type="ARBA" id="ARBA00022617"/>
    </source>
</evidence>
<gene>
    <name evidence="7" type="ORF">ILP92_04170</name>
</gene>
<comment type="caution">
    <text evidence="7">The sequence shown here is derived from an EMBL/GenBank/DDBJ whole genome shotgun (WGS) entry which is preliminary data.</text>
</comment>
<dbReference type="InterPro" id="IPR009056">
    <property type="entry name" value="Cyt_c-like_dom"/>
</dbReference>
<dbReference type="RefSeq" id="WP_198915107.1">
    <property type="nucleotide sequence ID" value="NZ_JAEKPD010000002.1"/>
</dbReference>
<dbReference type="GO" id="GO:0009055">
    <property type="term" value="F:electron transfer activity"/>
    <property type="evidence" value="ECO:0007669"/>
    <property type="project" value="InterPro"/>
</dbReference>
<dbReference type="PROSITE" id="PS51007">
    <property type="entry name" value="CYTC"/>
    <property type="match status" value="1"/>
</dbReference>
<keyword evidence="2 4" id="KW-0479">Metal-binding</keyword>
<evidence type="ECO:0000313" key="8">
    <source>
        <dbReference type="Proteomes" id="UP000642488"/>
    </source>
</evidence>
<feature type="signal peptide" evidence="5">
    <location>
        <begin position="1"/>
        <end position="26"/>
    </location>
</feature>
<proteinExistence type="predicted"/>
<accession>A0A934MBQ4</accession>
<name>A0A934MBQ4_9RHOB</name>
<keyword evidence="5" id="KW-0732">Signal</keyword>
<keyword evidence="1 4" id="KW-0349">Heme</keyword>
<keyword evidence="8" id="KW-1185">Reference proteome</keyword>
<dbReference type="Gene3D" id="1.10.760.10">
    <property type="entry name" value="Cytochrome c-like domain"/>
    <property type="match status" value="1"/>
</dbReference>
<organism evidence="7 8">
    <name type="scientific">Palleronia pontilimi</name>
    <dbReference type="NCBI Taxonomy" id="1964209"/>
    <lineage>
        <taxon>Bacteria</taxon>
        <taxon>Pseudomonadati</taxon>
        <taxon>Pseudomonadota</taxon>
        <taxon>Alphaproteobacteria</taxon>
        <taxon>Rhodobacterales</taxon>
        <taxon>Roseobacteraceae</taxon>
        <taxon>Palleronia</taxon>
    </lineage>
</organism>
<dbReference type="PANTHER" id="PTHR30600:SF9">
    <property type="entry name" value="BLR7738 PROTEIN"/>
    <property type="match status" value="1"/>
</dbReference>